<dbReference type="Proteomes" id="UP000652995">
    <property type="component" value="Unassembled WGS sequence"/>
</dbReference>
<dbReference type="GO" id="GO:0009007">
    <property type="term" value="F:site-specific DNA-methyltransferase (adenine-specific) activity"/>
    <property type="evidence" value="ECO:0007669"/>
    <property type="project" value="UniProtKB-EC"/>
</dbReference>
<keyword evidence="6" id="KW-0238">DNA-binding</keyword>
<proteinExistence type="predicted"/>
<dbReference type="SUPFAM" id="SSF53335">
    <property type="entry name" value="S-adenosyl-L-methionine-dependent methyltransferases"/>
    <property type="match status" value="1"/>
</dbReference>
<reference evidence="9" key="4">
    <citation type="submission" date="2024-05" db="EMBL/GenBank/DDBJ databases">
        <authorList>
            <person name="Sun Q."/>
            <person name="Sedlacek I."/>
        </authorList>
    </citation>
    <scope>NUCLEOTIDE SEQUENCE</scope>
    <source>
        <strain evidence="9">CCM 4175</strain>
    </source>
</reference>
<reference evidence="12" key="3">
    <citation type="journal article" date="2019" name="Int. J. Syst. Evol. Microbiol.">
        <title>The Global Catalogue of Microorganisms (GCM) 10K type strain sequencing project: providing services to taxonomists for standard genome sequencing and annotation.</title>
        <authorList>
            <consortium name="The Broad Institute Genomics Platform"/>
            <consortium name="The Broad Institute Genome Sequencing Center for Infectious Disease"/>
            <person name="Wu L."/>
            <person name="Ma J."/>
        </authorList>
    </citation>
    <scope>NUCLEOTIDE SEQUENCE [LARGE SCALE GENOMIC DNA]</scope>
    <source>
        <strain evidence="12">CCM 4175</strain>
    </source>
</reference>
<comment type="catalytic activity">
    <reaction evidence="7">
        <text>a 2'-deoxyadenosine in DNA + S-adenosyl-L-methionine = an N(6)-methyl-2'-deoxyadenosine in DNA + S-adenosyl-L-homocysteine + H(+)</text>
        <dbReference type="Rhea" id="RHEA:15197"/>
        <dbReference type="Rhea" id="RHEA-COMP:12418"/>
        <dbReference type="Rhea" id="RHEA-COMP:12419"/>
        <dbReference type="ChEBI" id="CHEBI:15378"/>
        <dbReference type="ChEBI" id="CHEBI:57856"/>
        <dbReference type="ChEBI" id="CHEBI:59789"/>
        <dbReference type="ChEBI" id="CHEBI:90615"/>
        <dbReference type="ChEBI" id="CHEBI:90616"/>
        <dbReference type="EC" id="2.1.1.72"/>
    </reaction>
</comment>
<keyword evidence="10" id="KW-0378">Hydrolase</keyword>
<evidence type="ECO:0000313" key="10">
    <source>
        <dbReference type="EMBL" id="SNV98333.1"/>
    </source>
</evidence>
<dbReference type="GO" id="GO:0016787">
    <property type="term" value="F:hydrolase activity"/>
    <property type="evidence" value="ECO:0007669"/>
    <property type="project" value="UniProtKB-KW"/>
</dbReference>
<dbReference type="PROSITE" id="PS00092">
    <property type="entry name" value="N6_MTASE"/>
    <property type="match status" value="1"/>
</dbReference>
<evidence type="ECO:0000256" key="2">
    <source>
        <dbReference type="ARBA" id="ARBA00022603"/>
    </source>
</evidence>
<keyword evidence="2 10" id="KW-0489">Methyltransferase</keyword>
<dbReference type="InterPro" id="IPR050953">
    <property type="entry name" value="N4_N6_ade-DNA_methylase"/>
</dbReference>
<evidence type="ECO:0000256" key="3">
    <source>
        <dbReference type="ARBA" id="ARBA00022679"/>
    </source>
</evidence>
<dbReference type="RefSeq" id="WP_095115005.1">
    <property type="nucleotide sequence ID" value="NZ_BMCB01000002.1"/>
</dbReference>
<evidence type="ECO:0000256" key="6">
    <source>
        <dbReference type="ARBA" id="ARBA00023125"/>
    </source>
</evidence>
<dbReference type="PRINTS" id="PR00507">
    <property type="entry name" value="N12N6MTFRASE"/>
</dbReference>
<keyword evidence="5" id="KW-0680">Restriction system</keyword>
<evidence type="ECO:0000256" key="4">
    <source>
        <dbReference type="ARBA" id="ARBA00022691"/>
    </source>
</evidence>
<dbReference type="EC" id="2.1.1.72" evidence="1"/>
<evidence type="ECO:0000313" key="12">
    <source>
        <dbReference type="Proteomes" id="UP000652995"/>
    </source>
</evidence>
<dbReference type="Pfam" id="PF07669">
    <property type="entry name" value="Eco57I"/>
    <property type="match status" value="1"/>
</dbReference>
<evidence type="ECO:0000259" key="8">
    <source>
        <dbReference type="Pfam" id="PF07669"/>
    </source>
</evidence>
<protein>
    <recommendedName>
        <fullName evidence="1">site-specific DNA-methyltransferase (adenine-specific)</fullName>
        <ecNumber evidence="1">2.1.1.72</ecNumber>
    </recommendedName>
</protein>
<evidence type="ECO:0000256" key="5">
    <source>
        <dbReference type="ARBA" id="ARBA00022747"/>
    </source>
</evidence>
<dbReference type="EMBL" id="BMCB01000002">
    <property type="protein sequence ID" value="GGA82435.1"/>
    <property type="molecule type" value="Genomic_DNA"/>
</dbReference>
<dbReference type="REBASE" id="216053">
    <property type="entry name" value="M.Smu13833I"/>
</dbReference>
<accession>A0A240BTD7</accession>
<dbReference type="PANTHER" id="PTHR33841">
    <property type="entry name" value="DNA METHYLTRANSFERASE YEEA-RELATED"/>
    <property type="match status" value="1"/>
</dbReference>
<keyword evidence="12" id="KW-1185">Reference proteome</keyword>
<reference evidence="10 11" key="2">
    <citation type="submission" date="2017-06" db="EMBL/GenBank/DDBJ databases">
        <authorList>
            <consortium name="Pathogen Informatics"/>
        </authorList>
    </citation>
    <scope>NUCLEOTIDE SEQUENCE [LARGE SCALE GENOMIC DNA]</scope>
    <source>
        <strain evidence="10 11">NCTC13833</strain>
    </source>
</reference>
<dbReference type="InterPro" id="IPR029063">
    <property type="entry name" value="SAM-dependent_MTases_sf"/>
</dbReference>
<sequence length="599" mass="69912">MLDILNEVQTNYITSLLAKKIDPQVIKNKYIQEIISKSKSNNLFDPDILDITSILRHNFSINDAKSDGITFTPIPIVKYMYKDVLSLPLEYVKNYKIADLSVGNGAFFVGLILLLKEKYPEMSIVDFIENNLYGYDVKKENIYFTKLNLFLLSLYFGENPQNIKFNLFNVDTLKHFINNQSNIVKFDLIVGNPPYVKQQNIPSSYRDFLIYNFETIKSNYNLYYAFIELSISLLNENGISLQLVPNYLLKIKSAQNLRSYLLENNNIQRIVNFNANKIFDGVGTYSMAVELSHQKNKILYKSLPNDTESLMYLENSDWKVLSPKNITQDSINLMDNKEERLVNQVQSQLYTLDISTGIATQKDKLYLVDKTDLIDNKYMVKIFNNNEYLIEKESVVKIFKGSGQRKGNLNYSYIIYPYTIQKNKAILKSIDYISKNEPNTYNYLLDAKEELCKRSGINSTDSNWYKYGRSQSLNRFQKKILFPTNSLEPNFNLVNDRALFFNGYAIYGLKEESLPNDGLKALEIILNSQLTKIFMLCTSYFISSGYVSYQKKYIEKFTIPFLKRDDIFRIIELEKSNNIELLNEYIFSLYNLDYYDFCQ</sequence>
<dbReference type="GO" id="GO:0003677">
    <property type="term" value="F:DNA binding"/>
    <property type="evidence" value="ECO:0007669"/>
    <property type="project" value="UniProtKB-KW"/>
</dbReference>
<evidence type="ECO:0000256" key="1">
    <source>
        <dbReference type="ARBA" id="ARBA00011900"/>
    </source>
</evidence>
<dbReference type="GO" id="GO:0032259">
    <property type="term" value="P:methylation"/>
    <property type="evidence" value="ECO:0007669"/>
    <property type="project" value="UniProtKB-KW"/>
</dbReference>
<dbReference type="Gene3D" id="3.40.50.150">
    <property type="entry name" value="Vaccinia Virus protein VP39"/>
    <property type="match status" value="1"/>
</dbReference>
<gene>
    <name evidence="9" type="ORF">GCM10007183_03310</name>
    <name evidence="10" type="ORF">SAMEA4412661_00052</name>
</gene>
<dbReference type="GO" id="GO:0009307">
    <property type="term" value="P:DNA restriction-modification system"/>
    <property type="evidence" value="ECO:0007669"/>
    <property type="project" value="UniProtKB-KW"/>
</dbReference>
<dbReference type="AlphaFoldDB" id="A0A240BTD7"/>
<dbReference type="Proteomes" id="UP000243706">
    <property type="component" value="Chromosome 1"/>
</dbReference>
<evidence type="ECO:0000313" key="9">
    <source>
        <dbReference type="EMBL" id="GGA82435.1"/>
    </source>
</evidence>
<dbReference type="InterPro" id="IPR011639">
    <property type="entry name" value="MethylTrfase_TaqI-like_dom"/>
</dbReference>
<organism evidence="10 11">
    <name type="scientific">Staphylococcus muscae</name>
    <dbReference type="NCBI Taxonomy" id="1294"/>
    <lineage>
        <taxon>Bacteria</taxon>
        <taxon>Bacillati</taxon>
        <taxon>Bacillota</taxon>
        <taxon>Bacilli</taxon>
        <taxon>Bacillales</taxon>
        <taxon>Staphylococcaceae</taxon>
        <taxon>Staphylococcus</taxon>
    </lineage>
</organism>
<dbReference type="PANTHER" id="PTHR33841:SF6">
    <property type="entry name" value="TYPE II METHYLTRANSFERASE M.HINDII"/>
    <property type="match status" value="1"/>
</dbReference>
<feature type="domain" description="Type II methyltransferase M.TaqI-like" evidence="8">
    <location>
        <begin position="130"/>
        <end position="279"/>
    </location>
</feature>
<reference evidence="9" key="1">
    <citation type="journal article" date="2014" name="Int. J. Syst. Evol. Microbiol.">
        <title>Complete genome of a new Firmicutes species belonging to the dominant human colonic microbiota ('Ruminococcus bicirculans') reveals two chromosomes and a selective capacity to utilize plant glucans.</title>
        <authorList>
            <consortium name="NISC Comparative Sequencing Program"/>
            <person name="Wegmann U."/>
            <person name="Louis P."/>
            <person name="Goesmann A."/>
            <person name="Henrissat B."/>
            <person name="Duncan S.H."/>
            <person name="Flint H.J."/>
        </authorList>
    </citation>
    <scope>NUCLEOTIDE SEQUENCE</scope>
    <source>
        <strain evidence="9">CCM 4175</strain>
    </source>
</reference>
<evidence type="ECO:0000256" key="7">
    <source>
        <dbReference type="ARBA" id="ARBA00047942"/>
    </source>
</evidence>
<dbReference type="EMBL" id="LT906464">
    <property type="protein sequence ID" value="SNV98333.1"/>
    <property type="molecule type" value="Genomic_DNA"/>
</dbReference>
<name>A0A240BTD7_9STAP</name>
<keyword evidence="3 10" id="KW-0808">Transferase</keyword>
<keyword evidence="4" id="KW-0949">S-adenosyl-L-methionine</keyword>
<evidence type="ECO:0000313" key="11">
    <source>
        <dbReference type="Proteomes" id="UP000243706"/>
    </source>
</evidence>
<dbReference type="InterPro" id="IPR002052">
    <property type="entry name" value="DNA_methylase_N6_adenine_CS"/>
</dbReference>